<dbReference type="GO" id="GO:0007165">
    <property type="term" value="P:signal transduction"/>
    <property type="evidence" value="ECO:0000318"/>
    <property type="project" value="GO_Central"/>
</dbReference>
<evidence type="ECO:0000313" key="5">
    <source>
        <dbReference type="EMBL" id="PTQ47550.1"/>
    </source>
</evidence>
<dbReference type="SMART" id="SM00220">
    <property type="entry name" value="S_TKc"/>
    <property type="match status" value="1"/>
</dbReference>
<sequence>MDPDITVQSFFRQPRPFEDPLVHLVEKQFQNFPKCKSARDDRWIRLPRDQQGRDLNPMYYKPIKESPWEPPRPVLSEGHTYALTDEVRRIFPRSGLHLIPRATLRDLLVPEFTGYENSREAEKWITQYSEWAIMYGLSAPLTKELLVDYLYRTLRFIPKHPIPKKEYATWEDFLRDFFLDMNIKKAVEQFKAWYWQKRKEVSIIWFSHTELKLATNYFDSRLVVGESSAARLLKADMPNMSPAVVKRWKKVVPRSLAKVLREITVHRYLPKRHTPNIVHLLGYCTSVEDPLLLYEFALNGTLREHFKGKYGDYIWRSAPVRLAIAIDIAMGVGELHYNGKLPVYHRDIKPSNILLDRMYRARISDFGDAVVVKGDDDRHCPAVCGSLGYLDPVYRQTGRCDDKTDVYSLGVVLMELATGYKAWDPFRQVAHGLNPFLVGLVLDCVQKGEIESIIRPGNPYHIGSPGGHPVMMEGNAIAVELVRVALWCCCPNLHLRPRADAVAAVLLQLQQRWVDPAFRALQQIHEVGSDPTIPVPVPVGTPSPSAVTKRAGKGNDGKSITGTFPAGGKEEKTQSEGDIGSKKIRKSSADLKTPAKKKN</sequence>
<dbReference type="PANTHER" id="PTHR27005">
    <property type="entry name" value="WALL-ASSOCIATED RECEPTOR KINASE-LIKE 21"/>
    <property type="match status" value="1"/>
</dbReference>
<dbReference type="GO" id="GO:0007166">
    <property type="term" value="P:cell surface receptor signaling pathway"/>
    <property type="evidence" value="ECO:0007669"/>
    <property type="project" value="InterPro"/>
</dbReference>
<dbReference type="GO" id="GO:0005886">
    <property type="term" value="C:plasma membrane"/>
    <property type="evidence" value="ECO:0000318"/>
    <property type="project" value="GO_Central"/>
</dbReference>
<dbReference type="Gramene" id="Mp3g00080.1">
    <property type="protein sequence ID" value="Mp3g00080.1.cds"/>
    <property type="gene ID" value="Mp3g00080"/>
</dbReference>
<evidence type="ECO:0000256" key="2">
    <source>
        <dbReference type="ARBA" id="ARBA00022840"/>
    </source>
</evidence>
<name>A0A2R6XN56_MARPO</name>
<dbReference type="EMBL" id="KZ772679">
    <property type="protein sequence ID" value="PTQ47550.1"/>
    <property type="molecule type" value="Genomic_DNA"/>
</dbReference>
<dbReference type="Gene3D" id="1.10.510.10">
    <property type="entry name" value="Transferase(Phosphotransferase) domain 1"/>
    <property type="match status" value="1"/>
</dbReference>
<keyword evidence="1" id="KW-0547">Nucleotide-binding</keyword>
<dbReference type="InterPro" id="IPR008271">
    <property type="entry name" value="Ser/Thr_kinase_AS"/>
</dbReference>
<dbReference type="InterPro" id="IPR011009">
    <property type="entry name" value="Kinase-like_dom_sf"/>
</dbReference>
<dbReference type="InterPro" id="IPR000719">
    <property type="entry name" value="Prot_kinase_dom"/>
</dbReference>
<dbReference type="Pfam" id="PF00069">
    <property type="entry name" value="Pkinase"/>
    <property type="match status" value="1"/>
</dbReference>
<gene>
    <name evidence="5" type="ORF">MARPO_0007s0010</name>
</gene>
<dbReference type="OrthoDB" id="339325at2759"/>
<reference evidence="6" key="1">
    <citation type="journal article" date="2017" name="Cell">
        <title>Insights into land plant evolution garnered from the Marchantia polymorpha genome.</title>
        <authorList>
            <person name="Bowman J.L."/>
            <person name="Kohchi T."/>
            <person name="Yamato K.T."/>
            <person name="Jenkins J."/>
            <person name="Shu S."/>
            <person name="Ishizaki K."/>
            <person name="Yamaoka S."/>
            <person name="Nishihama R."/>
            <person name="Nakamura Y."/>
            <person name="Berger F."/>
            <person name="Adam C."/>
            <person name="Aki S.S."/>
            <person name="Althoff F."/>
            <person name="Araki T."/>
            <person name="Arteaga-Vazquez M.A."/>
            <person name="Balasubrmanian S."/>
            <person name="Barry K."/>
            <person name="Bauer D."/>
            <person name="Boehm C.R."/>
            <person name="Briginshaw L."/>
            <person name="Caballero-Perez J."/>
            <person name="Catarino B."/>
            <person name="Chen F."/>
            <person name="Chiyoda S."/>
            <person name="Chovatia M."/>
            <person name="Davies K.M."/>
            <person name="Delmans M."/>
            <person name="Demura T."/>
            <person name="Dierschke T."/>
            <person name="Dolan L."/>
            <person name="Dorantes-Acosta A.E."/>
            <person name="Eklund D.M."/>
            <person name="Florent S.N."/>
            <person name="Flores-Sandoval E."/>
            <person name="Fujiyama A."/>
            <person name="Fukuzawa H."/>
            <person name="Galik B."/>
            <person name="Grimanelli D."/>
            <person name="Grimwood J."/>
            <person name="Grossniklaus U."/>
            <person name="Hamada T."/>
            <person name="Haseloff J."/>
            <person name="Hetherington A.J."/>
            <person name="Higo A."/>
            <person name="Hirakawa Y."/>
            <person name="Hundley H.N."/>
            <person name="Ikeda Y."/>
            <person name="Inoue K."/>
            <person name="Inoue S.I."/>
            <person name="Ishida S."/>
            <person name="Jia Q."/>
            <person name="Kakita M."/>
            <person name="Kanazawa T."/>
            <person name="Kawai Y."/>
            <person name="Kawashima T."/>
            <person name="Kennedy M."/>
            <person name="Kinose K."/>
            <person name="Kinoshita T."/>
            <person name="Kohara Y."/>
            <person name="Koide E."/>
            <person name="Komatsu K."/>
            <person name="Kopischke S."/>
            <person name="Kubo M."/>
            <person name="Kyozuka J."/>
            <person name="Lagercrantz U."/>
            <person name="Lin S.S."/>
            <person name="Lindquist E."/>
            <person name="Lipzen A.M."/>
            <person name="Lu C.W."/>
            <person name="De Luna E."/>
            <person name="Martienssen R.A."/>
            <person name="Minamino N."/>
            <person name="Mizutani M."/>
            <person name="Mizutani M."/>
            <person name="Mochizuki N."/>
            <person name="Monte I."/>
            <person name="Mosher R."/>
            <person name="Nagasaki H."/>
            <person name="Nakagami H."/>
            <person name="Naramoto S."/>
            <person name="Nishitani K."/>
            <person name="Ohtani M."/>
            <person name="Okamoto T."/>
            <person name="Okumura M."/>
            <person name="Phillips J."/>
            <person name="Pollak B."/>
            <person name="Reinders A."/>
            <person name="Rovekamp M."/>
            <person name="Sano R."/>
            <person name="Sawa S."/>
            <person name="Schmid M.W."/>
            <person name="Shirakawa M."/>
            <person name="Solano R."/>
            <person name="Spunde A."/>
            <person name="Suetsugu N."/>
            <person name="Sugano S."/>
            <person name="Sugiyama A."/>
            <person name="Sun R."/>
            <person name="Suzuki Y."/>
            <person name="Takenaka M."/>
            <person name="Takezawa D."/>
            <person name="Tomogane H."/>
            <person name="Tsuzuki M."/>
            <person name="Ueda T."/>
            <person name="Umeda M."/>
            <person name="Ward J.M."/>
            <person name="Watanabe Y."/>
            <person name="Yazaki K."/>
            <person name="Yokoyama R."/>
            <person name="Yoshitake Y."/>
            <person name="Yotsui I."/>
            <person name="Zachgo S."/>
            <person name="Schmutz J."/>
        </authorList>
    </citation>
    <scope>NUCLEOTIDE SEQUENCE [LARGE SCALE GENOMIC DNA]</scope>
    <source>
        <strain evidence="6">Tak-1</strain>
    </source>
</reference>
<dbReference type="InterPro" id="IPR045274">
    <property type="entry name" value="WAK-like"/>
</dbReference>
<dbReference type="PANTHER" id="PTHR27005:SF283">
    <property type="entry name" value="OS02G0633066 PROTEIN"/>
    <property type="match status" value="1"/>
</dbReference>
<dbReference type="GO" id="GO:0005524">
    <property type="term" value="F:ATP binding"/>
    <property type="evidence" value="ECO:0007669"/>
    <property type="project" value="UniProtKB-KW"/>
</dbReference>
<feature type="compositionally biased region" description="Basic and acidic residues" evidence="3">
    <location>
        <begin position="568"/>
        <end position="581"/>
    </location>
</feature>
<dbReference type="PROSITE" id="PS00108">
    <property type="entry name" value="PROTEIN_KINASE_ST"/>
    <property type="match status" value="1"/>
</dbReference>
<dbReference type="AlphaFoldDB" id="A0A2R6XN56"/>
<feature type="region of interest" description="Disordered" evidence="3">
    <location>
        <begin position="532"/>
        <end position="599"/>
    </location>
</feature>
<dbReference type="GO" id="GO:0004672">
    <property type="term" value="F:protein kinase activity"/>
    <property type="evidence" value="ECO:0000318"/>
    <property type="project" value="GO_Central"/>
</dbReference>
<accession>A0A2R6XN56</accession>
<dbReference type="Gene3D" id="3.30.200.20">
    <property type="entry name" value="Phosphorylase Kinase, domain 1"/>
    <property type="match status" value="1"/>
</dbReference>
<dbReference type="Proteomes" id="UP000244005">
    <property type="component" value="Unassembled WGS sequence"/>
</dbReference>
<feature type="domain" description="Protein kinase" evidence="4">
    <location>
        <begin position="218"/>
        <end position="514"/>
    </location>
</feature>
<evidence type="ECO:0000313" key="6">
    <source>
        <dbReference type="Proteomes" id="UP000244005"/>
    </source>
</evidence>
<dbReference type="PROSITE" id="PS50011">
    <property type="entry name" value="PROTEIN_KINASE_DOM"/>
    <property type="match status" value="1"/>
</dbReference>
<organism evidence="5 6">
    <name type="scientific">Marchantia polymorpha</name>
    <name type="common">Common liverwort</name>
    <name type="synonym">Marchantia aquatica</name>
    <dbReference type="NCBI Taxonomy" id="3197"/>
    <lineage>
        <taxon>Eukaryota</taxon>
        <taxon>Viridiplantae</taxon>
        <taxon>Streptophyta</taxon>
        <taxon>Embryophyta</taxon>
        <taxon>Marchantiophyta</taxon>
        <taxon>Marchantiopsida</taxon>
        <taxon>Marchantiidae</taxon>
        <taxon>Marchantiales</taxon>
        <taxon>Marchantiaceae</taxon>
        <taxon>Marchantia</taxon>
    </lineage>
</organism>
<evidence type="ECO:0000256" key="1">
    <source>
        <dbReference type="ARBA" id="ARBA00022741"/>
    </source>
</evidence>
<evidence type="ECO:0000256" key="3">
    <source>
        <dbReference type="SAM" id="MobiDB-lite"/>
    </source>
</evidence>
<dbReference type="SUPFAM" id="SSF56112">
    <property type="entry name" value="Protein kinase-like (PK-like)"/>
    <property type="match status" value="1"/>
</dbReference>
<keyword evidence="2" id="KW-0067">ATP-binding</keyword>
<proteinExistence type="predicted"/>
<protein>
    <recommendedName>
        <fullName evidence="4">Protein kinase domain-containing protein</fullName>
    </recommendedName>
</protein>
<keyword evidence="6" id="KW-1185">Reference proteome</keyword>
<evidence type="ECO:0000259" key="4">
    <source>
        <dbReference type="PROSITE" id="PS50011"/>
    </source>
</evidence>